<dbReference type="PATRIC" id="fig|1618.3.peg.1781"/>
<organism evidence="1 2">
    <name type="scientific">Liquorilactobacillus mali</name>
    <dbReference type="NCBI Taxonomy" id="1618"/>
    <lineage>
        <taxon>Bacteria</taxon>
        <taxon>Bacillati</taxon>
        <taxon>Bacillota</taxon>
        <taxon>Bacilli</taxon>
        <taxon>Lactobacillales</taxon>
        <taxon>Lactobacillaceae</taxon>
        <taxon>Liquorilactobacillus</taxon>
    </lineage>
</organism>
<protein>
    <submittedName>
        <fullName evidence="1">Uncharacterized protein</fullName>
    </submittedName>
</protein>
<evidence type="ECO:0000313" key="2">
    <source>
        <dbReference type="Proteomes" id="UP000051727"/>
    </source>
</evidence>
<dbReference type="Proteomes" id="UP000051727">
    <property type="component" value="Unassembled WGS sequence"/>
</dbReference>
<dbReference type="AlphaFoldDB" id="A0A0R2G2P9"/>
<gene>
    <name evidence="1" type="ORF">IV36_GL001750</name>
</gene>
<sequence length="124" mass="14363">MEKEINEINKDELILKEYRKLKRIMKPIGKEQIKAIDDLLNRLAFMTNTLSELETDIKKKGAIVLFVNGKQEMIIENPAQKSYNTMINRYNSLYSTILGYLTKAIEAEKVTQVQSDGFDEFVGR</sequence>
<dbReference type="EMBL" id="JQAR01000004">
    <property type="protein sequence ID" value="KRN31626.1"/>
    <property type="molecule type" value="Genomic_DNA"/>
</dbReference>
<name>A0A0R2G2P9_9LACO</name>
<dbReference type="RefSeq" id="WP_056990766.1">
    <property type="nucleotide sequence ID" value="NZ_JATAAJ010000004.1"/>
</dbReference>
<comment type="caution">
    <text evidence="1">The sequence shown here is derived from an EMBL/GenBank/DDBJ whole genome shotgun (WGS) entry which is preliminary data.</text>
</comment>
<accession>A0A0R2G2P9</accession>
<evidence type="ECO:0000313" key="1">
    <source>
        <dbReference type="EMBL" id="KRN31626.1"/>
    </source>
</evidence>
<proteinExistence type="predicted"/>
<reference evidence="1 2" key="1">
    <citation type="journal article" date="2015" name="Genome Announc.">
        <title>Expanding the biotechnology potential of lactobacilli through comparative genomics of 213 strains and associated genera.</title>
        <authorList>
            <person name="Sun Z."/>
            <person name="Harris H.M."/>
            <person name="McCann A."/>
            <person name="Guo C."/>
            <person name="Argimon S."/>
            <person name="Zhang W."/>
            <person name="Yang X."/>
            <person name="Jeffery I.B."/>
            <person name="Cooney J.C."/>
            <person name="Kagawa T.F."/>
            <person name="Liu W."/>
            <person name="Song Y."/>
            <person name="Salvetti E."/>
            <person name="Wrobel A."/>
            <person name="Rasinkangas P."/>
            <person name="Parkhill J."/>
            <person name="Rea M.C."/>
            <person name="O'Sullivan O."/>
            <person name="Ritari J."/>
            <person name="Douillard F.P."/>
            <person name="Paul Ross R."/>
            <person name="Yang R."/>
            <person name="Briner A.E."/>
            <person name="Felis G.E."/>
            <person name="de Vos W.M."/>
            <person name="Barrangou R."/>
            <person name="Klaenhammer T.R."/>
            <person name="Caufield P.W."/>
            <person name="Cui Y."/>
            <person name="Zhang H."/>
            <person name="O'Toole P.W."/>
        </authorList>
    </citation>
    <scope>NUCLEOTIDE SEQUENCE [LARGE SCALE GENOMIC DNA]</scope>
    <source>
        <strain evidence="1 2">ATCC 27304</strain>
    </source>
</reference>
<dbReference type="OrthoDB" id="3196710at2"/>
<dbReference type="STRING" id="1618.IV36_GL001750"/>